<evidence type="ECO:0000256" key="3">
    <source>
        <dbReference type="ARBA" id="ARBA00022729"/>
    </source>
</evidence>
<name>A0A7X2V6C4_9BACI</name>
<dbReference type="GO" id="GO:0004564">
    <property type="term" value="F:beta-fructofuranosidase activity"/>
    <property type="evidence" value="ECO:0007669"/>
    <property type="project" value="UniProtKB-EC"/>
</dbReference>
<evidence type="ECO:0000256" key="2">
    <source>
        <dbReference type="ARBA" id="ARBA00012758"/>
    </source>
</evidence>
<evidence type="ECO:0000259" key="8">
    <source>
        <dbReference type="SMART" id="SM00560"/>
    </source>
</evidence>
<dbReference type="InterPro" id="IPR006558">
    <property type="entry name" value="LamG-like"/>
</dbReference>
<evidence type="ECO:0000256" key="5">
    <source>
        <dbReference type="ARBA" id="ARBA00023157"/>
    </source>
</evidence>
<sequence>MRNWSLIGSSSVSTLCRKEETILSSNFVHWIFNEGDGNTVHNQVLPKPPLLYKNDRGLRPQWRKGRASAALWLDGYSSYLESEYKLDQIDAFTIEVWIAPRNFSGYSQAPSAIINQHSRRDQTGFLLGLDGDGCAVFQAGSGAEWIELSADKPLERGSWSQLIAAVSNSSISLYVNGEKAADRKVHNFACKPSDAPLMIGKHNEEERIAGVFIPNMFSGLMDEVKFVGEAVAQEGASALFHSPPPVTEDQIGLNRNEWKQDRHRPQFHASPPGHWMNEPHAPFFYKGKYHLFYQHNPQGPFWGNIHWGHWISEDLIHWKDLPVALAPGKFEVDPIGTWSGSASFDEEGNPVLFFTAGNSSFTPNQMTGLAYSTVKETGDLELKEWKKHPLPVVTQPEGMNLHHDGFRDPFVWKEDGRWFQLVASGFEGKGGTIPVFVSDNLTKWDFKGFLMDFPHEKYPHLGEIWELPVLLPISPEKHILLISPVGKGAHVEVYYWIGEWKAEEAAFLPDFEEPKLIDLGLFHFTGPSGMIDPHTGKILLFTIAQGERTVEKEYESGWAHTAGMPVQLSLDAEGGLLVEPADAAESLREEALLALSEVTAKEAQPYLKEVKGDMLDILLEVEAERSFALRVRMTPDQEEETVFLYDAAENRFSADRTRSTRDPAEKTGGIQGGKLEKRLPVLKVRLLLDKSLIEVYLNNSQTLTTRTYPDSLDALGIRLDGPDDLKINALNIWRMKSIYY</sequence>
<dbReference type="CDD" id="cd08996">
    <property type="entry name" value="GH32_FFase"/>
    <property type="match status" value="1"/>
</dbReference>
<dbReference type="AlphaFoldDB" id="A0A7X2V6C4"/>
<dbReference type="InterPro" id="IPR051214">
    <property type="entry name" value="GH32_Enzymes"/>
</dbReference>
<keyword evidence="6 7" id="KW-0326">Glycosidase</keyword>
<evidence type="ECO:0000313" key="10">
    <source>
        <dbReference type="Proteomes" id="UP000434639"/>
    </source>
</evidence>
<comment type="caution">
    <text evidence="9">The sequence shown here is derived from an EMBL/GenBank/DDBJ whole genome shotgun (WGS) entry which is preliminary data.</text>
</comment>
<dbReference type="Proteomes" id="UP000434639">
    <property type="component" value="Unassembled WGS sequence"/>
</dbReference>
<feature type="domain" description="LamG-like jellyroll fold" evidence="8">
    <location>
        <begin position="90"/>
        <end position="234"/>
    </location>
</feature>
<dbReference type="PANTHER" id="PTHR43101">
    <property type="entry name" value="BETA-FRUCTOSIDASE"/>
    <property type="match status" value="1"/>
</dbReference>
<dbReference type="InterPro" id="IPR013320">
    <property type="entry name" value="ConA-like_dom_sf"/>
</dbReference>
<dbReference type="Gene3D" id="2.60.120.200">
    <property type="match status" value="1"/>
</dbReference>
<dbReference type="InterPro" id="IPR013148">
    <property type="entry name" value="Glyco_hydro_32_N"/>
</dbReference>
<dbReference type="Pfam" id="PF08244">
    <property type="entry name" value="Glyco_hydro_32C"/>
    <property type="match status" value="1"/>
</dbReference>
<organism evidence="9 10">
    <name type="scientific">Metabacillus mangrovi</name>
    <dbReference type="NCBI Taxonomy" id="1491830"/>
    <lineage>
        <taxon>Bacteria</taxon>
        <taxon>Bacillati</taxon>
        <taxon>Bacillota</taxon>
        <taxon>Bacilli</taxon>
        <taxon>Bacillales</taxon>
        <taxon>Bacillaceae</taxon>
        <taxon>Metabacillus</taxon>
    </lineage>
</organism>
<keyword evidence="5" id="KW-1015">Disulfide bond</keyword>
<dbReference type="Gene3D" id="2.60.120.560">
    <property type="entry name" value="Exo-inulinase, domain 1"/>
    <property type="match status" value="1"/>
</dbReference>
<evidence type="ECO:0000256" key="6">
    <source>
        <dbReference type="ARBA" id="ARBA00023295"/>
    </source>
</evidence>
<dbReference type="PANTHER" id="PTHR43101:SF1">
    <property type="entry name" value="BETA-FRUCTOSIDASE"/>
    <property type="match status" value="1"/>
</dbReference>
<dbReference type="InterPro" id="IPR023296">
    <property type="entry name" value="Glyco_hydro_beta-prop_sf"/>
</dbReference>
<evidence type="ECO:0000256" key="4">
    <source>
        <dbReference type="ARBA" id="ARBA00022801"/>
    </source>
</evidence>
<dbReference type="Pfam" id="PF00251">
    <property type="entry name" value="Glyco_hydro_32N"/>
    <property type="match status" value="1"/>
</dbReference>
<dbReference type="SMART" id="SM00640">
    <property type="entry name" value="Glyco_32"/>
    <property type="match status" value="1"/>
</dbReference>
<protein>
    <recommendedName>
        <fullName evidence="2">beta-fructofuranosidase</fullName>
        <ecNumber evidence="2">3.2.1.26</ecNumber>
    </recommendedName>
</protein>
<keyword evidence="10" id="KW-1185">Reference proteome</keyword>
<dbReference type="SUPFAM" id="SSF75005">
    <property type="entry name" value="Arabinanase/levansucrase/invertase"/>
    <property type="match status" value="1"/>
</dbReference>
<proteinExistence type="inferred from homology"/>
<evidence type="ECO:0000256" key="7">
    <source>
        <dbReference type="RuleBase" id="RU362110"/>
    </source>
</evidence>
<dbReference type="SUPFAM" id="SSF49899">
    <property type="entry name" value="Concanavalin A-like lectins/glucanases"/>
    <property type="match status" value="2"/>
</dbReference>
<dbReference type="Pfam" id="PF13385">
    <property type="entry name" value="Laminin_G_3"/>
    <property type="match status" value="1"/>
</dbReference>
<evidence type="ECO:0000313" key="9">
    <source>
        <dbReference type="EMBL" id="MTH54943.1"/>
    </source>
</evidence>
<accession>A0A7X2V6C4</accession>
<keyword evidence="4 7" id="KW-0378">Hydrolase</keyword>
<gene>
    <name evidence="9" type="ORF">GKZ89_16190</name>
</gene>
<evidence type="ECO:0000256" key="1">
    <source>
        <dbReference type="ARBA" id="ARBA00009902"/>
    </source>
</evidence>
<dbReference type="InterPro" id="IPR001362">
    <property type="entry name" value="Glyco_hydro_32"/>
</dbReference>
<comment type="similarity">
    <text evidence="1 7">Belongs to the glycosyl hydrolase 32 family.</text>
</comment>
<keyword evidence="3" id="KW-0732">Signal</keyword>
<reference evidence="9 10" key="1">
    <citation type="journal article" date="2017" name="Int. J. Syst. Evol. Microbiol.">
        <title>Bacillus mangrovi sp. nov., isolated from a sediment sample from a mangrove forest.</title>
        <authorList>
            <person name="Gupta V."/>
            <person name="Singh P.K."/>
            <person name="Korpole S."/>
            <person name="Tanuku N.R.S."/>
            <person name="Pinnaka A.K."/>
        </authorList>
    </citation>
    <scope>NUCLEOTIDE SEQUENCE [LARGE SCALE GENOMIC DNA]</scope>
    <source>
        <strain evidence="9 10">KCTC 33872</strain>
    </source>
</reference>
<dbReference type="EC" id="3.2.1.26" evidence="2"/>
<dbReference type="EMBL" id="WMIB01000020">
    <property type="protein sequence ID" value="MTH54943.1"/>
    <property type="molecule type" value="Genomic_DNA"/>
</dbReference>
<dbReference type="SMART" id="SM00560">
    <property type="entry name" value="LamGL"/>
    <property type="match status" value="1"/>
</dbReference>
<dbReference type="InterPro" id="IPR013189">
    <property type="entry name" value="Glyco_hydro_32_C"/>
</dbReference>
<dbReference type="Gene3D" id="2.115.10.20">
    <property type="entry name" value="Glycosyl hydrolase domain, family 43"/>
    <property type="match status" value="1"/>
</dbReference>
<dbReference type="OrthoDB" id="9759709at2"/>
<dbReference type="GO" id="GO:0005975">
    <property type="term" value="P:carbohydrate metabolic process"/>
    <property type="evidence" value="ECO:0007669"/>
    <property type="project" value="InterPro"/>
</dbReference>